<keyword evidence="3" id="KW-0012">Acyltransferase</keyword>
<sequence>MKLKTYINSDNTKKNKFFSKDYLLEWILRPEQFYIKKFLKYLRLEEYYTFYKPNKFLRYYYFRKKNVLGARLGFFIPAGCFDLGLHLAHYGSVIINPKARIGKNCTIHGNCCIGNAGNDEIGLPIIGDQVDIGQGAQILGDLTIANRVKIGAGTIVLSSILEEGATVVGIPGKIINRKQA</sequence>
<keyword evidence="5" id="KW-1185">Reference proteome</keyword>
<evidence type="ECO:0000313" key="4">
    <source>
        <dbReference type="EMBL" id="GGE18822.1"/>
    </source>
</evidence>
<evidence type="ECO:0000256" key="1">
    <source>
        <dbReference type="ARBA" id="ARBA00022679"/>
    </source>
</evidence>
<dbReference type="InterPro" id="IPR045304">
    <property type="entry name" value="LbH_SAT"/>
</dbReference>
<reference evidence="4" key="2">
    <citation type="submission" date="2020-09" db="EMBL/GenBank/DDBJ databases">
        <authorList>
            <person name="Sun Q."/>
            <person name="Zhou Y."/>
        </authorList>
    </citation>
    <scope>NUCLEOTIDE SEQUENCE</scope>
    <source>
        <strain evidence="4">CGMCC 1.15966</strain>
    </source>
</reference>
<evidence type="ECO:0000256" key="2">
    <source>
        <dbReference type="ARBA" id="ARBA00022737"/>
    </source>
</evidence>
<comment type="caution">
    <text evidence="4">The sequence shown here is derived from an EMBL/GenBank/DDBJ whole genome shotgun (WGS) entry which is preliminary data.</text>
</comment>
<keyword evidence="1" id="KW-0808">Transferase</keyword>
<evidence type="ECO:0000313" key="5">
    <source>
        <dbReference type="Proteomes" id="UP000614460"/>
    </source>
</evidence>
<dbReference type="Gene3D" id="2.160.10.10">
    <property type="entry name" value="Hexapeptide repeat proteins"/>
    <property type="match status" value="1"/>
</dbReference>
<reference evidence="4" key="1">
    <citation type="journal article" date="2014" name="Int. J. Syst. Evol. Microbiol.">
        <title>Complete genome sequence of Corynebacterium casei LMG S-19264T (=DSM 44701T), isolated from a smear-ripened cheese.</title>
        <authorList>
            <consortium name="US DOE Joint Genome Institute (JGI-PGF)"/>
            <person name="Walter F."/>
            <person name="Albersmeier A."/>
            <person name="Kalinowski J."/>
            <person name="Ruckert C."/>
        </authorList>
    </citation>
    <scope>NUCLEOTIDE SEQUENCE</scope>
    <source>
        <strain evidence="4">CGMCC 1.15966</strain>
    </source>
</reference>
<organism evidence="4 5">
    <name type="scientific">Sphingobacterium cellulitidis</name>
    <dbReference type="NCBI Taxonomy" id="1768011"/>
    <lineage>
        <taxon>Bacteria</taxon>
        <taxon>Pseudomonadati</taxon>
        <taxon>Bacteroidota</taxon>
        <taxon>Sphingobacteriia</taxon>
        <taxon>Sphingobacteriales</taxon>
        <taxon>Sphingobacteriaceae</taxon>
        <taxon>Sphingobacterium</taxon>
    </lineage>
</organism>
<dbReference type="EMBL" id="BMKM01000003">
    <property type="protein sequence ID" value="GGE18822.1"/>
    <property type="molecule type" value="Genomic_DNA"/>
</dbReference>
<dbReference type="SUPFAM" id="SSF51161">
    <property type="entry name" value="Trimeric LpxA-like enzymes"/>
    <property type="match status" value="1"/>
</dbReference>
<dbReference type="PANTHER" id="PTHR42811">
    <property type="entry name" value="SERINE ACETYLTRANSFERASE"/>
    <property type="match status" value="1"/>
</dbReference>
<gene>
    <name evidence="4" type="ORF">GCM10011516_15610</name>
</gene>
<name>A0A8H9FZ80_9SPHI</name>
<evidence type="ECO:0000256" key="3">
    <source>
        <dbReference type="ARBA" id="ARBA00023315"/>
    </source>
</evidence>
<dbReference type="PROSITE" id="PS00101">
    <property type="entry name" value="HEXAPEP_TRANSFERASES"/>
    <property type="match status" value="1"/>
</dbReference>
<keyword evidence="2" id="KW-0677">Repeat</keyword>
<dbReference type="AlphaFoldDB" id="A0A8H9FZ80"/>
<dbReference type="RefSeq" id="WP_094256714.1">
    <property type="nucleotide sequence ID" value="NZ_BMKM01000003.1"/>
</dbReference>
<accession>A0A8H9FZ80</accession>
<dbReference type="GO" id="GO:0016746">
    <property type="term" value="F:acyltransferase activity"/>
    <property type="evidence" value="ECO:0007669"/>
    <property type="project" value="UniProtKB-KW"/>
</dbReference>
<proteinExistence type="predicted"/>
<dbReference type="CDD" id="cd03354">
    <property type="entry name" value="LbH_SAT"/>
    <property type="match status" value="1"/>
</dbReference>
<dbReference type="InterPro" id="IPR018357">
    <property type="entry name" value="Hexapep_transf_CS"/>
</dbReference>
<dbReference type="InterPro" id="IPR011004">
    <property type="entry name" value="Trimer_LpxA-like_sf"/>
</dbReference>
<dbReference type="Proteomes" id="UP000614460">
    <property type="component" value="Unassembled WGS sequence"/>
</dbReference>
<protein>
    <submittedName>
        <fullName evidence="4">Serine acetyltransferase</fullName>
    </submittedName>
</protein>